<evidence type="ECO:0000259" key="1">
    <source>
        <dbReference type="PROSITE" id="PS51186"/>
    </source>
</evidence>
<proteinExistence type="predicted"/>
<dbReference type="AlphaFoldDB" id="A0AAU8CU25"/>
<dbReference type="EMBL" id="CP159253">
    <property type="protein sequence ID" value="XCG49851.1"/>
    <property type="molecule type" value="Genomic_DNA"/>
</dbReference>
<dbReference type="Pfam" id="PF13508">
    <property type="entry name" value="Acetyltransf_7"/>
    <property type="match status" value="1"/>
</dbReference>
<dbReference type="Gene3D" id="3.40.630.90">
    <property type="match status" value="1"/>
</dbReference>
<dbReference type="PANTHER" id="PTHR47237:SF2">
    <property type="entry name" value="BLL4206 PROTEIN"/>
    <property type="match status" value="1"/>
</dbReference>
<dbReference type="EC" id="2.3.1.-" evidence="2"/>
<dbReference type="PANTHER" id="PTHR47237">
    <property type="entry name" value="SLL0310 PROTEIN"/>
    <property type="match status" value="1"/>
</dbReference>
<reference evidence="2" key="1">
    <citation type="submission" date="2024-06" db="EMBL/GenBank/DDBJ databases">
        <title>Mesorhizobium karijinii sp. nov., a symbiont of the iconic Swainsona formosa from arid Australia.</title>
        <authorList>
            <person name="Hill Y.J."/>
            <person name="Watkin E.L.J."/>
            <person name="O'Hara G.W."/>
            <person name="Terpolilli J."/>
            <person name="Tye M.L."/>
            <person name="Kohlmeier M.G."/>
        </authorList>
    </citation>
    <scope>NUCLEOTIDE SEQUENCE</scope>
    <source>
        <strain evidence="2">WSM2240</strain>
    </source>
</reference>
<sequence>MRSSEIEFAEFRAEHLDETLKLAGQAGWTNSKDDWSTLLGLGCGYVAILNNHVVGTMCMTMFGEVATMGALIVDDTMRRQGLGSQLMKLALEKAGKRECRLIASSDGKPLYRKLGFDELETIHIHQGVVARVEAPDGAEWAIRGDFDQISEIDRSATGIDRQALISRLWNKGVFAVIRYAGKVVGYAAVLPYGRGEVAGPVVACSTNEARRLLSFLFSHRKGALIRVDLRQQSGLEGWLTSIGIAEESTRTAMGRGTAHTNKEAPFRTYVLATSQFGFP</sequence>
<accession>A0AAU8CU25</accession>
<dbReference type="Gene3D" id="3.40.630.30">
    <property type="match status" value="1"/>
</dbReference>
<dbReference type="CDD" id="cd04301">
    <property type="entry name" value="NAT_SF"/>
    <property type="match status" value="1"/>
</dbReference>
<organism evidence="2">
    <name type="scientific">Mesorhizobium sp. WSM2240</name>
    <dbReference type="NCBI Taxonomy" id="3228851"/>
    <lineage>
        <taxon>Bacteria</taxon>
        <taxon>Pseudomonadati</taxon>
        <taxon>Pseudomonadota</taxon>
        <taxon>Alphaproteobacteria</taxon>
        <taxon>Hyphomicrobiales</taxon>
        <taxon>Phyllobacteriaceae</taxon>
        <taxon>Mesorhizobium</taxon>
    </lineage>
</organism>
<feature type="domain" description="N-acetyltransferase" evidence="1">
    <location>
        <begin position="6"/>
        <end position="135"/>
    </location>
</feature>
<dbReference type="PROSITE" id="PS51186">
    <property type="entry name" value="GNAT"/>
    <property type="match status" value="1"/>
</dbReference>
<dbReference type="InterPro" id="IPR016181">
    <property type="entry name" value="Acyl_CoA_acyltransferase"/>
</dbReference>
<name>A0AAU8CU25_9HYPH</name>
<protein>
    <submittedName>
        <fullName evidence="2">GNAT family N-acetyltransferase</fullName>
        <ecNumber evidence="2">2.3.1.-</ecNumber>
    </submittedName>
</protein>
<dbReference type="InterPro" id="IPR000182">
    <property type="entry name" value="GNAT_dom"/>
</dbReference>
<dbReference type="InterPro" id="IPR052729">
    <property type="entry name" value="Acyl/Acetyltrans_Enzymes"/>
</dbReference>
<keyword evidence="2" id="KW-0808">Transferase</keyword>
<dbReference type="RefSeq" id="WP_353642619.1">
    <property type="nucleotide sequence ID" value="NZ_CP159253.1"/>
</dbReference>
<evidence type="ECO:0000313" key="2">
    <source>
        <dbReference type="EMBL" id="XCG49851.1"/>
    </source>
</evidence>
<dbReference type="Pfam" id="PF18014">
    <property type="entry name" value="Acetyltransf_18"/>
    <property type="match status" value="1"/>
</dbReference>
<keyword evidence="2" id="KW-0012">Acyltransferase</keyword>
<dbReference type="GO" id="GO:0016747">
    <property type="term" value="F:acyltransferase activity, transferring groups other than amino-acyl groups"/>
    <property type="evidence" value="ECO:0007669"/>
    <property type="project" value="InterPro"/>
</dbReference>
<dbReference type="InterPro" id="IPR041496">
    <property type="entry name" value="YitH/HolE_GNAT"/>
</dbReference>
<dbReference type="SUPFAM" id="SSF55729">
    <property type="entry name" value="Acyl-CoA N-acyltransferases (Nat)"/>
    <property type="match status" value="1"/>
</dbReference>
<gene>
    <name evidence="2" type="ORF">ABVK50_04740</name>
</gene>